<evidence type="ECO:0000256" key="5">
    <source>
        <dbReference type="ARBA" id="ARBA00022777"/>
    </source>
</evidence>
<dbReference type="GO" id="GO:0005524">
    <property type="term" value="F:ATP binding"/>
    <property type="evidence" value="ECO:0007669"/>
    <property type="project" value="UniProtKB-KW"/>
</dbReference>
<dbReference type="STRING" id="1257118.L8H3Z4"/>
<accession>L8H3Z4</accession>
<proteinExistence type="predicted"/>
<name>L8H3Z4_ACACF</name>
<keyword evidence="6" id="KW-0067">ATP-binding</keyword>
<feature type="domain" description="Serine-threonine/tyrosine-protein kinase catalytic" evidence="7">
    <location>
        <begin position="20"/>
        <end position="72"/>
    </location>
</feature>
<gene>
    <name evidence="8" type="ORF">ACA1_267050</name>
</gene>
<dbReference type="PANTHER" id="PTHR46485">
    <property type="entry name" value="LIM DOMAIN KINASE 1"/>
    <property type="match status" value="1"/>
</dbReference>
<evidence type="ECO:0000313" key="9">
    <source>
        <dbReference type="Proteomes" id="UP000011083"/>
    </source>
</evidence>
<dbReference type="EC" id="2.7.11.1" evidence="1"/>
<dbReference type="Pfam" id="PF07714">
    <property type="entry name" value="PK_Tyr_Ser-Thr"/>
    <property type="match status" value="1"/>
</dbReference>
<dbReference type="InterPro" id="IPR001245">
    <property type="entry name" value="Ser-Thr/Tyr_kinase_cat_dom"/>
</dbReference>
<reference evidence="8 9" key="1">
    <citation type="journal article" date="2013" name="Genome Biol.">
        <title>Genome of Acanthamoeba castellanii highlights extensive lateral gene transfer and early evolution of tyrosine kinase signaling.</title>
        <authorList>
            <person name="Clarke M."/>
            <person name="Lohan A.J."/>
            <person name="Liu B."/>
            <person name="Lagkouvardos I."/>
            <person name="Roy S."/>
            <person name="Zafar N."/>
            <person name="Bertelli C."/>
            <person name="Schilde C."/>
            <person name="Kianianmomeni A."/>
            <person name="Burglin T.R."/>
            <person name="Frech C."/>
            <person name="Turcotte B."/>
            <person name="Kopec K.O."/>
            <person name="Synnott J.M."/>
            <person name="Choo C."/>
            <person name="Paponov I."/>
            <person name="Finkler A."/>
            <person name="Soon Heng Tan C."/>
            <person name="Hutchins A.P."/>
            <person name="Weinmeier T."/>
            <person name="Rattei T."/>
            <person name="Chu J.S."/>
            <person name="Gimenez G."/>
            <person name="Irimia M."/>
            <person name="Rigden D.J."/>
            <person name="Fitzpatrick D.A."/>
            <person name="Lorenzo-Morales J."/>
            <person name="Bateman A."/>
            <person name="Chiu C.H."/>
            <person name="Tang P."/>
            <person name="Hegemann P."/>
            <person name="Fromm H."/>
            <person name="Raoult D."/>
            <person name="Greub G."/>
            <person name="Miranda-Saavedra D."/>
            <person name="Chen N."/>
            <person name="Nash P."/>
            <person name="Ginger M.L."/>
            <person name="Horn M."/>
            <person name="Schaap P."/>
            <person name="Caler L."/>
            <person name="Loftus B."/>
        </authorList>
    </citation>
    <scope>NUCLEOTIDE SEQUENCE [LARGE SCALE GENOMIC DNA]</scope>
    <source>
        <strain evidence="8 9">Neff</strain>
    </source>
</reference>
<sequence>METVCFVIEKDKWEGWFCDGACVKRLNLCIVTEFVKNGSLRDILANNSVKLAWAQKLKLLHSAALGINYLHSLFVKRGALKEIIADSSIRLP</sequence>
<keyword evidence="9" id="KW-1185">Reference proteome</keyword>
<keyword evidence="4" id="KW-0547">Nucleotide-binding</keyword>
<evidence type="ECO:0000256" key="2">
    <source>
        <dbReference type="ARBA" id="ARBA00022527"/>
    </source>
</evidence>
<dbReference type="EMBL" id="KB007933">
    <property type="protein sequence ID" value="ELR19448.1"/>
    <property type="molecule type" value="Genomic_DNA"/>
</dbReference>
<keyword evidence="2" id="KW-0723">Serine/threonine-protein kinase</keyword>
<dbReference type="Gene3D" id="1.10.510.10">
    <property type="entry name" value="Transferase(Phosphotransferase) domain 1"/>
    <property type="match status" value="1"/>
</dbReference>
<dbReference type="SUPFAM" id="SSF56112">
    <property type="entry name" value="Protein kinase-like (PK-like)"/>
    <property type="match status" value="1"/>
</dbReference>
<dbReference type="AlphaFoldDB" id="L8H3Z4"/>
<evidence type="ECO:0000256" key="1">
    <source>
        <dbReference type="ARBA" id="ARBA00012513"/>
    </source>
</evidence>
<evidence type="ECO:0000256" key="4">
    <source>
        <dbReference type="ARBA" id="ARBA00022741"/>
    </source>
</evidence>
<dbReference type="Proteomes" id="UP000011083">
    <property type="component" value="Unassembled WGS sequence"/>
</dbReference>
<dbReference type="RefSeq" id="XP_004341534.1">
    <property type="nucleotide sequence ID" value="XM_004341486.1"/>
</dbReference>
<dbReference type="InterPro" id="IPR050940">
    <property type="entry name" value="Actin_reg-Ser/Thr_kinase"/>
</dbReference>
<evidence type="ECO:0000256" key="6">
    <source>
        <dbReference type="ARBA" id="ARBA00022840"/>
    </source>
</evidence>
<keyword evidence="3" id="KW-0808">Transferase</keyword>
<dbReference type="VEuPathDB" id="AmoebaDB:ACA1_267050"/>
<keyword evidence="5" id="KW-0418">Kinase</keyword>
<dbReference type="OrthoDB" id="4062651at2759"/>
<evidence type="ECO:0000259" key="7">
    <source>
        <dbReference type="Pfam" id="PF07714"/>
    </source>
</evidence>
<dbReference type="PANTHER" id="PTHR46485:SF5">
    <property type="entry name" value="CENTER DIVIDER, ISOFORM A"/>
    <property type="match status" value="1"/>
</dbReference>
<dbReference type="KEGG" id="acan:ACA1_267050"/>
<protein>
    <recommendedName>
        <fullName evidence="1">non-specific serine/threonine protein kinase</fullName>
        <ecNumber evidence="1">2.7.11.1</ecNumber>
    </recommendedName>
</protein>
<dbReference type="InterPro" id="IPR011009">
    <property type="entry name" value="Kinase-like_dom_sf"/>
</dbReference>
<dbReference type="GO" id="GO:0004674">
    <property type="term" value="F:protein serine/threonine kinase activity"/>
    <property type="evidence" value="ECO:0007669"/>
    <property type="project" value="UniProtKB-KW"/>
</dbReference>
<dbReference type="GeneID" id="14920228"/>
<evidence type="ECO:0000313" key="8">
    <source>
        <dbReference type="EMBL" id="ELR19448.1"/>
    </source>
</evidence>
<organism evidence="8 9">
    <name type="scientific">Acanthamoeba castellanii (strain ATCC 30010 / Neff)</name>
    <dbReference type="NCBI Taxonomy" id="1257118"/>
    <lineage>
        <taxon>Eukaryota</taxon>
        <taxon>Amoebozoa</taxon>
        <taxon>Discosea</taxon>
        <taxon>Longamoebia</taxon>
        <taxon>Centramoebida</taxon>
        <taxon>Acanthamoebidae</taxon>
        <taxon>Acanthamoeba</taxon>
    </lineage>
</organism>
<evidence type="ECO:0000256" key="3">
    <source>
        <dbReference type="ARBA" id="ARBA00022679"/>
    </source>
</evidence>